<dbReference type="RefSeq" id="WP_382314134.1">
    <property type="nucleotide sequence ID" value="NZ_JBHUFD010000005.1"/>
</dbReference>
<protein>
    <submittedName>
        <fullName evidence="2">Uncharacterized protein</fullName>
    </submittedName>
</protein>
<dbReference type="EMBL" id="JBHUFD010000005">
    <property type="protein sequence ID" value="MFD1873347.1"/>
    <property type="molecule type" value="Genomic_DNA"/>
</dbReference>
<proteinExistence type="predicted"/>
<keyword evidence="3" id="KW-1185">Reference proteome</keyword>
<name>A0ABW4QUU3_9BACT</name>
<reference evidence="3" key="1">
    <citation type="journal article" date="2019" name="Int. J. Syst. Evol. Microbiol.">
        <title>The Global Catalogue of Microorganisms (GCM) 10K type strain sequencing project: providing services to taxonomists for standard genome sequencing and annotation.</title>
        <authorList>
            <consortium name="The Broad Institute Genomics Platform"/>
            <consortium name="The Broad Institute Genome Sequencing Center for Infectious Disease"/>
            <person name="Wu L."/>
            <person name="Ma J."/>
        </authorList>
    </citation>
    <scope>NUCLEOTIDE SEQUENCE [LARGE SCALE GENOMIC DNA]</scope>
    <source>
        <strain evidence="3">CGMCC 1.15795</strain>
    </source>
</reference>
<organism evidence="2 3">
    <name type="scientific">Hymenobacter bucti</name>
    <dbReference type="NCBI Taxonomy" id="1844114"/>
    <lineage>
        <taxon>Bacteria</taxon>
        <taxon>Pseudomonadati</taxon>
        <taxon>Bacteroidota</taxon>
        <taxon>Cytophagia</taxon>
        <taxon>Cytophagales</taxon>
        <taxon>Hymenobacteraceae</taxon>
        <taxon>Hymenobacter</taxon>
    </lineage>
</organism>
<evidence type="ECO:0000256" key="1">
    <source>
        <dbReference type="SAM" id="MobiDB-lite"/>
    </source>
</evidence>
<dbReference type="Proteomes" id="UP001597197">
    <property type="component" value="Unassembled WGS sequence"/>
</dbReference>
<comment type="caution">
    <text evidence="2">The sequence shown here is derived from an EMBL/GenBank/DDBJ whole genome shotgun (WGS) entry which is preliminary data.</text>
</comment>
<evidence type="ECO:0000313" key="2">
    <source>
        <dbReference type="EMBL" id="MFD1873347.1"/>
    </source>
</evidence>
<evidence type="ECO:0000313" key="3">
    <source>
        <dbReference type="Proteomes" id="UP001597197"/>
    </source>
</evidence>
<accession>A0ABW4QUU3</accession>
<gene>
    <name evidence="2" type="ORF">ACFSDX_12965</name>
</gene>
<sequence>MFSFLRHLGADFRRSPLYAGLLALALATSLILGLRGSRLLGDDNESTDTEQQAGPRRAGGHGGYVNGFNHK</sequence>
<feature type="region of interest" description="Disordered" evidence="1">
    <location>
        <begin position="38"/>
        <end position="71"/>
    </location>
</feature>